<dbReference type="Proteomes" id="UP000031675">
    <property type="component" value="Unassembled WGS sequence"/>
</dbReference>
<dbReference type="GO" id="GO:0016758">
    <property type="term" value="F:hexosyltransferase activity"/>
    <property type="evidence" value="ECO:0007669"/>
    <property type="project" value="TreeGrafter"/>
</dbReference>
<organism evidence="3 4">
    <name type="scientific">Streptomonospora alba</name>
    <dbReference type="NCBI Taxonomy" id="183763"/>
    <lineage>
        <taxon>Bacteria</taxon>
        <taxon>Bacillati</taxon>
        <taxon>Actinomycetota</taxon>
        <taxon>Actinomycetes</taxon>
        <taxon>Streptosporangiales</taxon>
        <taxon>Nocardiopsidaceae</taxon>
        <taxon>Streptomonospora</taxon>
    </lineage>
</organism>
<keyword evidence="1" id="KW-0808">Transferase</keyword>
<comment type="caution">
    <text evidence="3">The sequence shown here is derived from an EMBL/GenBank/DDBJ whole genome shotgun (WGS) entry which is preliminary data.</text>
</comment>
<dbReference type="Gene3D" id="3.40.50.2000">
    <property type="entry name" value="Glycogen Phosphorylase B"/>
    <property type="match status" value="2"/>
</dbReference>
<dbReference type="EMBL" id="JROO01000018">
    <property type="protein sequence ID" value="KIH98859.1"/>
    <property type="molecule type" value="Genomic_DNA"/>
</dbReference>
<dbReference type="InterPro" id="IPR050194">
    <property type="entry name" value="Glycosyltransferase_grp1"/>
</dbReference>
<evidence type="ECO:0000313" key="3">
    <source>
        <dbReference type="EMBL" id="KIH98859.1"/>
    </source>
</evidence>
<dbReference type="RefSeq" id="WP_040272820.1">
    <property type="nucleotide sequence ID" value="NZ_JROO01000018.1"/>
</dbReference>
<reference evidence="4" key="1">
    <citation type="journal article" date="2015" name="Chem. Biol.">
        <title>Structure, bioactivity, and resistance mechanism of streptomonomicin, an unusual lasso Peptide from an understudied halophilic actinomycete.</title>
        <authorList>
            <person name="Metelev M."/>
            <person name="Tietz J.I."/>
            <person name="Melby J.O."/>
            <person name="Blair P.M."/>
            <person name="Zhu L."/>
            <person name="Livnat I."/>
            <person name="Severinov K."/>
            <person name="Mitchell D.A."/>
        </authorList>
    </citation>
    <scope>NUCLEOTIDE SEQUENCE [LARGE SCALE GENOMIC DNA]</scope>
    <source>
        <strain evidence="4">YIM 90003</strain>
    </source>
</reference>
<dbReference type="PANTHER" id="PTHR45947:SF3">
    <property type="entry name" value="SULFOQUINOVOSYL TRANSFERASE SQD2"/>
    <property type="match status" value="1"/>
</dbReference>
<name>A0A0C2FHV4_9ACTN</name>
<dbReference type="Pfam" id="PF00534">
    <property type="entry name" value="Glycos_transf_1"/>
    <property type="match status" value="1"/>
</dbReference>
<protein>
    <recommendedName>
        <fullName evidence="2">Glycosyl transferase family 1 domain-containing protein</fullName>
    </recommendedName>
</protein>
<evidence type="ECO:0000259" key="2">
    <source>
        <dbReference type="Pfam" id="PF00534"/>
    </source>
</evidence>
<evidence type="ECO:0000256" key="1">
    <source>
        <dbReference type="ARBA" id="ARBA00022679"/>
    </source>
</evidence>
<dbReference type="SUPFAM" id="SSF53756">
    <property type="entry name" value="UDP-Glycosyltransferase/glycogen phosphorylase"/>
    <property type="match status" value="1"/>
</dbReference>
<dbReference type="CDD" id="cd03801">
    <property type="entry name" value="GT4_PimA-like"/>
    <property type="match status" value="1"/>
</dbReference>
<sequence>MAARTLLVTNDFPGRGGGTETFGSRLARRLAGSQGTGVVVYTVSAGTGGYDDHQEYPIERDRGPRLLPTRRTARRVTELMRGYACDRVLLAEAGLGLMAARVRAGADGEVVVATRGIGAYGAAARPMLRGIAAGADVLACPSEDARLQAVRTLPPETRVRLVRLAEGVDTDAFRPGLDSAPALSRHGLSGDGPVILCAARLVRHCGADSLVRAMTWLRVRFPGVRLLIAGEGPDLRRLRGLAEWAGVADSVVFTGPFTDAELPELCAAADVFALPCRADSDHRNGESATRLLEAASCGLPVVAGSSGTALDRVRHADTGYVVDGEDARGVARRLSLLLADPDTARAMGERGREWVLAEWTWQAMLARLDPVPIPD</sequence>
<dbReference type="PANTHER" id="PTHR45947">
    <property type="entry name" value="SULFOQUINOVOSYL TRANSFERASE SQD2"/>
    <property type="match status" value="1"/>
</dbReference>
<accession>A0A0C2FHV4</accession>
<dbReference type="AlphaFoldDB" id="A0A0C2FHV4"/>
<feature type="domain" description="Glycosyl transferase family 1" evidence="2">
    <location>
        <begin position="186"/>
        <end position="354"/>
    </location>
</feature>
<dbReference type="STRING" id="183763.LP52_10465"/>
<keyword evidence="4" id="KW-1185">Reference proteome</keyword>
<dbReference type="OrthoDB" id="9808602at2"/>
<proteinExistence type="predicted"/>
<evidence type="ECO:0000313" key="4">
    <source>
        <dbReference type="Proteomes" id="UP000031675"/>
    </source>
</evidence>
<gene>
    <name evidence="3" type="ORF">LP52_10465</name>
</gene>
<dbReference type="InterPro" id="IPR001296">
    <property type="entry name" value="Glyco_trans_1"/>
</dbReference>